<proteinExistence type="inferred from homology"/>
<reference evidence="2 3" key="1">
    <citation type="journal article" date="2010" name="Stand. Genomic Sci.">
        <title>Complete genome sequence of Aminobacterium colombiense type strain (ALA-1).</title>
        <authorList>
            <person name="Chertkov O."/>
            <person name="Sikorski J."/>
            <person name="Brambilla E."/>
            <person name="Lapidus A."/>
            <person name="Copeland A."/>
            <person name="Glavina Del Rio T."/>
            <person name="Nolan M."/>
            <person name="Lucas S."/>
            <person name="Tice H."/>
            <person name="Cheng J.F."/>
            <person name="Han C."/>
            <person name="Detter J.C."/>
            <person name="Bruce D."/>
            <person name="Tapia R."/>
            <person name="Goodwin L."/>
            <person name="Pitluck S."/>
            <person name="Liolios K."/>
            <person name="Ivanova N."/>
            <person name="Mavromatis K."/>
            <person name="Ovchinnikova G."/>
            <person name="Pati A."/>
            <person name="Chen A."/>
            <person name="Palaniappan K."/>
            <person name="Land M."/>
            <person name="Hauser L."/>
            <person name="Chang Y.J."/>
            <person name="Jeffries C.D."/>
            <person name="Spring S."/>
            <person name="Rohde M."/>
            <person name="Goker M."/>
            <person name="Bristow J."/>
            <person name="Eisen J.A."/>
            <person name="Markowitz V."/>
            <person name="Hugenholtz P."/>
            <person name="Kyrpides N.C."/>
            <person name="Klenk H.P."/>
        </authorList>
    </citation>
    <scope>NUCLEOTIDE SEQUENCE [LARGE SCALE GENOMIC DNA]</scope>
    <source>
        <strain evidence="3">DSM 12261 / ALA-1</strain>
    </source>
</reference>
<accession>D5EG36</accession>
<dbReference type="InterPro" id="IPR001109">
    <property type="entry name" value="Hydrogenase_HupF/HypC"/>
</dbReference>
<dbReference type="NCBIfam" id="TIGR00074">
    <property type="entry name" value="hypC_hupF"/>
    <property type="match status" value="1"/>
</dbReference>
<dbReference type="PANTHER" id="PTHR35177">
    <property type="entry name" value="HYDROGENASE MATURATION FACTOR HYBG"/>
    <property type="match status" value="1"/>
</dbReference>
<keyword evidence="3" id="KW-1185">Reference proteome</keyword>
<comment type="similarity">
    <text evidence="1">Belongs to the HupF/HypC family.</text>
</comment>
<dbReference type="eggNOG" id="COG0298">
    <property type="taxonomic scope" value="Bacteria"/>
</dbReference>
<dbReference type="RefSeq" id="WP_013048781.1">
    <property type="nucleotide sequence ID" value="NC_014011.1"/>
</dbReference>
<dbReference type="SUPFAM" id="SSF159127">
    <property type="entry name" value="HupF/HypC-like"/>
    <property type="match status" value="1"/>
</dbReference>
<dbReference type="EMBL" id="CP001997">
    <property type="protein sequence ID" value="ADE57518.1"/>
    <property type="molecule type" value="Genomic_DNA"/>
</dbReference>
<evidence type="ECO:0000256" key="1">
    <source>
        <dbReference type="ARBA" id="ARBA00006018"/>
    </source>
</evidence>
<evidence type="ECO:0000313" key="2">
    <source>
        <dbReference type="EMBL" id="ADE57518.1"/>
    </source>
</evidence>
<sequence length="80" mass="8848">MCLAVPHTIERILDHNTVLATAGSVQVEVRVDLIDSADIGDTVLVHAGFAIEKLEENDSIELQALWNEIHLYSEKSHVTL</sequence>
<dbReference type="HOGENOM" id="CLU_159381_2_2_0"/>
<dbReference type="KEGG" id="aco:Amico_1401"/>
<dbReference type="GO" id="GO:0005506">
    <property type="term" value="F:iron ion binding"/>
    <property type="evidence" value="ECO:0007669"/>
    <property type="project" value="TreeGrafter"/>
</dbReference>
<dbReference type="STRING" id="572547.Amico_1401"/>
<dbReference type="OrthoDB" id="9806017at2"/>
<gene>
    <name evidence="2" type="ordered locus">Amico_1401</name>
</gene>
<dbReference type="GO" id="GO:1902670">
    <property type="term" value="F:carbon dioxide binding"/>
    <property type="evidence" value="ECO:0007669"/>
    <property type="project" value="TreeGrafter"/>
</dbReference>
<dbReference type="AlphaFoldDB" id="D5EG36"/>
<protein>
    <submittedName>
        <fullName evidence="2">Hydrogenase assembly chaperone hypC/hupF</fullName>
    </submittedName>
</protein>
<dbReference type="Pfam" id="PF01455">
    <property type="entry name" value="HupF_HypC"/>
    <property type="match status" value="1"/>
</dbReference>
<dbReference type="PANTHER" id="PTHR35177:SF2">
    <property type="entry name" value="HYDROGENASE MATURATION FACTOR HYBG"/>
    <property type="match status" value="1"/>
</dbReference>
<organism evidence="2 3">
    <name type="scientific">Aminobacterium colombiense (strain DSM 12261 / ALA-1)</name>
    <dbReference type="NCBI Taxonomy" id="572547"/>
    <lineage>
        <taxon>Bacteria</taxon>
        <taxon>Thermotogati</taxon>
        <taxon>Synergistota</taxon>
        <taxon>Synergistia</taxon>
        <taxon>Synergistales</taxon>
        <taxon>Aminobacteriaceae</taxon>
        <taxon>Aminobacterium</taxon>
    </lineage>
</organism>
<dbReference type="Gene3D" id="2.30.30.140">
    <property type="match status" value="1"/>
</dbReference>
<evidence type="ECO:0000313" key="3">
    <source>
        <dbReference type="Proteomes" id="UP000002366"/>
    </source>
</evidence>
<name>D5EG36_AMICL</name>
<dbReference type="Proteomes" id="UP000002366">
    <property type="component" value="Chromosome"/>
</dbReference>
<dbReference type="GO" id="GO:0051604">
    <property type="term" value="P:protein maturation"/>
    <property type="evidence" value="ECO:0007669"/>
    <property type="project" value="TreeGrafter"/>
</dbReference>